<keyword evidence="3" id="KW-1185">Reference proteome</keyword>
<sequence length="119" mass="12556">MTRRMTAYTATTKGILIGVIAFTAGGAIVAGVVSVWDRAAIALEDPALQVCEQGEDHAPHPRGGYAFAATHMARMPHGVGTVWQPRLSTADLLPTPSLGERAAHAFRTVFSCTPRSTPS</sequence>
<dbReference type="EMBL" id="CP002026">
    <property type="protein sequence ID" value="ADH87831.1"/>
    <property type="molecule type" value="Genomic_DNA"/>
</dbReference>
<dbReference type="HOGENOM" id="CLU_2059987_0_0_5"/>
<dbReference type="AlphaFoldDB" id="D7A411"/>
<keyword evidence="1" id="KW-1133">Transmembrane helix</keyword>
<accession>D7A411</accession>
<evidence type="ECO:0000256" key="1">
    <source>
        <dbReference type="SAM" id="Phobius"/>
    </source>
</evidence>
<gene>
    <name evidence="2" type="ordered locus">Snov_0498</name>
</gene>
<protein>
    <submittedName>
        <fullName evidence="2">Uncharacterized protein</fullName>
    </submittedName>
</protein>
<keyword evidence="1" id="KW-0812">Transmembrane</keyword>
<evidence type="ECO:0000313" key="3">
    <source>
        <dbReference type="Proteomes" id="UP000006633"/>
    </source>
</evidence>
<proteinExistence type="predicted"/>
<reference evidence="2 3" key="1">
    <citation type="journal article" date="2012" name="Stand. Genomic Sci.">
        <title>Complete genome sequence of the facultatively chemolithoautotrophic and methylotrophic alpha Proteobacterium Starkeya novella type strain (ATCC 8093(T)).</title>
        <authorList>
            <person name="Kappler U."/>
            <person name="Davenport K."/>
            <person name="Beatson S."/>
            <person name="Lucas S."/>
            <person name="Lapidus A."/>
            <person name="Copeland A."/>
            <person name="Berry K.W."/>
            <person name="Glavina Del Rio T."/>
            <person name="Hammon N."/>
            <person name="Dalin E."/>
            <person name="Tice H."/>
            <person name="Pitluck S."/>
            <person name="Richardson P."/>
            <person name="Bruce D."/>
            <person name="Goodwin L.A."/>
            <person name="Han C."/>
            <person name="Tapia R."/>
            <person name="Detter J.C."/>
            <person name="Chang Y.J."/>
            <person name="Jeffries C.D."/>
            <person name="Land M."/>
            <person name="Hauser L."/>
            <person name="Kyrpides N.C."/>
            <person name="Goker M."/>
            <person name="Ivanova N."/>
            <person name="Klenk H.P."/>
            <person name="Woyke T."/>
        </authorList>
    </citation>
    <scope>NUCLEOTIDE SEQUENCE [LARGE SCALE GENOMIC DNA]</scope>
    <source>
        <strain evidence="3">ATCC 8093 / DSM 506 / JCM 20403 / CCM 1077 / IAM 12100 / NBRC 12443 / NCIMB 10456</strain>
    </source>
</reference>
<feature type="transmembrane region" description="Helical" evidence="1">
    <location>
        <begin position="12"/>
        <end position="36"/>
    </location>
</feature>
<dbReference type="STRING" id="639283.Snov_0498"/>
<dbReference type="RefSeq" id="WP_013165336.1">
    <property type="nucleotide sequence ID" value="NC_014217.1"/>
</dbReference>
<evidence type="ECO:0000313" key="2">
    <source>
        <dbReference type="EMBL" id="ADH87831.1"/>
    </source>
</evidence>
<dbReference type="KEGG" id="sno:Snov_0498"/>
<name>D7A411_ANCN5</name>
<keyword evidence="1" id="KW-0472">Membrane</keyword>
<dbReference type="Proteomes" id="UP000006633">
    <property type="component" value="Chromosome"/>
</dbReference>
<organism evidence="2 3">
    <name type="scientific">Ancylobacter novellus (strain ATCC 8093 / DSM 506 / JCM 20403 / CCM 1077 / IAM 12100 / NBRC 12443 / NCIMB 10456)</name>
    <name type="common">Starkeya novella</name>
    <dbReference type="NCBI Taxonomy" id="639283"/>
    <lineage>
        <taxon>Bacteria</taxon>
        <taxon>Pseudomonadati</taxon>
        <taxon>Pseudomonadota</taxon>
        <taxon>Alphaproteobacteria</taxon>
        <taxon>Hyphomicrobiales</taxon>
        <taxon>Xanthobacteraceae</taxon>
        <taxon>Ancylobacter</taxon>
    </lineage>
</organism>